<comment type="caution">
    <text evidence="1">The sequence shown here is derived from an EMBL/GenBank/DDBJ whole genome shotgun (WGS) entry which is preliminary data.</text>
</comment>
<evidence type="ECO:0000313" key="1">
    <source>
        <dbReference type="EMBL" id="TNM22811.1"/>
    </source>
</evidence>
<proteinExistence type="predicted"/>
<keyword evidence="2" id="KW-1185">Reference proteome</keyword>
<organism evidence="1 2">
    <name type="scientific">Streptomyces sedi</name>
    <dbReference type="NCBI Taxonomy" id="555059"/>
    <lineage>
        <taxon>Bacteria</taxon>
        <taxon>Bacillati</taxon>
        <taxon>Actinomycetota</taxon>
        <taxon>Actinomycetes</taxon>
        <taxon>Kitasatosporales</taxon>
        <taxon>Streptomycetaceae</taxon>
        <taxon>Streptomyces</taxon>
    </lineage>
</organism>
<dbReference type="RefSeq" id="WP_170184857.1">
    <property type="nucleotide sequence ID" value="NZ_BAAAZS010000105.1"/>
</dbReference>
<dbReference type="EMBL" id="VDGT01000046">
    <property type="protein sequence ID" value="TNM22811.1"/>
    <property type="molecule type" value="Genomic_DNA"/>
</dbReference>
<accession>A0A5C4UGN9</accession>
<name>A0A5C4UGN9_9ACTN</name>
<gene>
    <name evidence="1" type="ORF">FH715_27935</name>
</gene>
<sequence length="61" mass="6857">MAALPQLWGPPRSPLLVHQWWHGEGPVNPWVLRWGHQPLGSTGLHQLSSVGLFLDGRRTDL</sequence>
<evidence type="ECO:0000313" key="2">
    <source>
        <dbReference type="Proteomes" id="UP000311713"/>
    </source>
</evidence>
<protein>
    <submittedName>
        <fullName evidence="1">Uncharacterized protein</fullName>
    </submittedName>
</protein>
<reference evidence="1 2" key="1">
    <citation type="submission" date="2019-06" db="EMBL/GenBank/DDBJ databases">
        <title>Draft genome of Streptomyces sedi sp. JCM16909.</title>
        <authorList>
            <person name="Klykleung N."/>
            <person name="Tanasupawat S."/>
            <person name="Kudo T."/>
            <person name="Yuki M."/>
            <person name="Ohkuma M."/>
        </authorList>
    </citation>
    <scope>NUCLEOTIDE SEQUENCE [LARGE SCALE GENOMIC DNA]</scope>
    <source>
        <strain evidence="1 2">JCM 16909</strain>
    </source>
</reference>
<dbReference type="Proteomes" id="UP000311713">
    <property type="component" value="Unassembled WGS sequence"/>
</dbReference>
<dbReference type="AlphaFoldDB" id="A0A5C4UGN9"/>